<dbReference type="OrthoDB" id="8138506at2"/>
<evidence type="ECO:0000313" key="3">
    <source>
        <dbReference type="Proteomes" id="UP000269692"/>
    </source>
</evidence>
<dbReference type="EMBL" id="RCTF01000009">
    <property type="protein sequence ID" value="RLP78140.1"/>
    <property type="molecule type" value="Genomic_DNA"/>
</dbReference>
<evidence type="ECO:0000313" key="2">
    <source>
        <dbReference type="EMBL" id="RLP78140.1"/>
    </source>
</evidence>
<evidence type="ECO:0000256" key="1">
    <source>
        <dbReference type="SAM" id="Phobius"/>
    </source>
</evidence>
<gene>
    <name evidence="2" type="ORF">D9R14_12170</name>
</gene>
<name>A0A3L7AEB4_9HYPH</name>
<accession>A0A3L7AEB4</accession>
<keyword evidence="1" id="KW-0812">Transmembrane</keyword>
<protein>
    <submittedName>
        <fullName evidence="2">Uncharacterized protein</fullName>
    </submittedName>
</protein>
<proteinExistence type="predicted"/>
<reference evidence="2 3" key="1">
    <citation type="submission" date="2018-10" db="EMBL/GenBank/DDBJ databases">
        <title>Xanthobacter tagetidis genome sequencing and assembly.</title>
        <authorList>
            <person name="Maclea K.S."/>
            <person name="Goen A.E."/>
            <person name="Fatima S.A."/>
        </authorList>
    </citation>
    <scope>NUCLEOTIDE SEQUENCE [LARGE SCALE GENOMIC DNA]</scope>
    <source>
        <strain evidence="2 3">ATCC 700314</strain>
    </source>
</reference>
<feature type="transmembrane region" description="Helical" evidence="1">
    <location>
        <begin position="101"/>
        <end position="130"/>
    </location>
</feature>
<keyword evidence="1" id="KW-1133">Transmembrane helix</keyword>
<dbReference type="Proteomes" id="UP000269692">
    <property type="component" value="Unassembled WGS sequence"/>
</dbReference>
<comment type="caution">
    <text evidence="2">The sequence shown here is derived from an EMBL/GenBank/DDBJ whole genome shotgun (WGS) entry which is preliminary data.</text>
</comment>
<feature type="transmembrane region" description="Helical" evidence="1">
    <location>
        <begin position="29"/>
        <end position="48"/>
    </location>
</feature>
<sequence length="140" mass="14660">MSDIGTTDQGRIEAGGSTLFRPGPRSLNWLIPLGMGAVGWALYVRYLVLEPALVRLACEAGLESAQCYTRTAVLALYNWDVFGAIALASAAVQLIRPSLPAFAVGLAFAGLALVFHNELAGALAAMVLMLSFARPGPATP</sequence>
<organism evidence="2 3">
    <name type="scientific">Xanthobacter tagetidis</name>
    <dbReference type="NCBI Taxonomy" id="60216"/>
    <lineage>
        <taxon>Bacteria</taxon>
        <taxon>Pseudomonadati</taxon>
        <taxon>Pseudomonadota</taxon>
        <taxon>Alphaproteobacteria</taxon>
        <taxon>Hyphomicrobiales</taxon>
        <taxon>Xanthobacteraceae</taxon>
        <taxon>Xanthobacter</taxon>
    </lineage>
</organism>
<keyword evidence="3" id="KW-1185">Reference proteome</keyword>
<keyword evidence="1" id="KW-0472">Membrane</keyword>
<feature type="transmembrane region" description="Helical" evidence="1">
    <location>
        <begin position="76"/>
        <end position="95"/>
    </location>
</feature>
<dbReference type="RefSeq" id="WP_121623606.1">
    <property type="nucleotide sequence ID" value="NZ_JACIIW010000009.1"/>
</dbReference>
<dbReference type="AlphaFoldDB" id="A0A3L7AEB4"/>